<keyword evidence="3" id="KW-1185">Reference proteome</keyword>
<organism evidence="2 3">
    <name type="scientific">Canna indica</name>
    <name type="common">Indian-shot</name>
    <dbReference type="NCBI Taxonomy" id="4628"/>
    <lineage>
        <taxon>Eukaryota</taxon>
        <taxon>Viridiplantae</taxon>
        <taxon>Streptophyta</taxon>
        <taxon>Embryophyta</taxon>
        <taxon>Tracheophyta</taxon>
        <taxon>Spermatophyta</taxon>
        <taxon>Magnoliopsida</taxon>
        <taxon>Liliopsida</taxon>
        <taxon>Zingiberales</taxon>
        <taxon>Cannaceae</taxon>
        <taxon>Canna</taxon>
    </lineage>
</organism>
<sequence>MDEREFRRLLDLFPVVRSRNYCASSELSVGSASRSAEEETTEWRNAWNQMDEKDVPTVTENDDPFWEKLRLAAERKVGAEKALKFCEAFQMAHDKLLVVIPGSHANRFSRSARLRGRFDFTSSATVHHNVSFGEEGSGVVDDEKRKVHTGPNPLHNR</sequence>
<feature type="region of interest" description="Disordered" evidence="1">
    <location>
        <begin position="134"/>
        <end position="157"/>
    </location>
</feature>
<gene>
    <name evidence="2" type="ORF">Cni_G09344</name>
</gene>
<evidence type="ECO:0000313" key="3">
    <source>
        <dbReference type="Proteomes" id="UP001327560"/>
    </source>
</evidence>
<dbReference type="AlphaFoldDB" id="A0AAQ3Q8S4"/>
<evidence type="ECO:0000313" key="2">
    <source>
        <dbReference type="EMBL" id="WOL00631.1"/>
    </source>
</evidence>
<dbReference type="Proteomes" id="UP001327560">
    <property type="component" value="Chromosome 3"/>
</dbReference>
<protein>
    <submittedName>
        <fullName evidence="2">Uncharacterized protein</fullName>
    </submittedName>
</protein>
<evidence type="ECO:0000256" key="1">
    <source>
        <dbReference type="SAM" id="MobiDB-lite"/>
    </source>
</evidence>
<dbReference type="PANTHER" id="PTHR35312:SF1">
    <property type="entry name" value="OS07G0641800 PROTEIN"/>
    <property type="match status" value="1"/>
</dbReference>
<proteinExistence type="predicted"/>
<dbReference type="PANTHER" id="PTHR35312">
    <property type="entry name" value="OS07G0641800 PROTEIN"/>
    <property type="match status" value="1"/>
</dbReference>
<dbReference type="EMBL" id="CP136892">
    <property type="protein sequence ID" value="WOL00631.1"/>
    <property type="molecule type" value="Genomic_DNA"/>
</dbReference>
<reference evidence="2 3" key="1">
    <citation type="submission" date="2023-10" db="EMBL/GenBank/DDBJ databases">
        <title>Chromosome-scale genome assembly provides insights into flower coloration mechanisms of Canna indica.</title>
        <authorList>
            <person name="Li C."/>
        </authorList>
    </citation>
    <scope>NUCLEOTIDE SEQUENCE [LARGE SCALE GENOMIC DNA]</scope>
    <source>
        <tissue evidence="2">Flower</tissue>
    </source>
</reference>
<accession>A0AAQ3Q8S4</accession>
<name>A0AAQ3Q8S4_9LILI</name>